<organism evidence="1 2">
    <name type="scientific">Pristionchus mayeri</name>
    <dbReference type="NCBI Taxonomy" id="1317129"/>
    <lineage>
        <taxon>Eukaryota</taxon>
        <taxon>Metazoa</taxon>
        <taxon>Ecdysozoa</taxon>
        <taxon>Nematoda</taxon>
        <taxon>Chromadorea</taxon>
        <taxon>Rhabditida</taxon>
        <taxon>Rhabditina</taxon>
        <taxon>Diplogasteromorpha</taxon>
        <taxon>Diplogasteroidea</taxon>
        <taxon>Neodiplogasteridae</taxon>
        <taxon>Pristionchus</taxon>
    </lineage>
</organism>
<evidence type="ECO:0000313" key="2">
    <source>
        <dbReference type="Proteomes" id="UP001328107"/>
    </source>
</evidence>
<evidence type="ECO:0000313" key="1">
    <source>
        <dbReference type="EMBL" id="GMR43996.1"/>
    </source>
</evidence>
<dbReference type="AlphaFoldDB" id="A0AAN4ZNJ8"/>
<dbReference type="Proteomes" id="UP001328107">
    <property type="component" value="Unassembled WGS sequence"/>
</dbReference>
<protein>
    <submittedName>
        <fullName evidence="1">Uncharacterized protein</fullName>
    </submittedName>
</protein>
<accession>A0AAN4ZNJ8</accession>
<comment type="caution">
    <text evidence="1">The sequence shown here is derived from an EMBL/GenBank/DDBJ whole genome shotgun (WGS) entry which is preliminary data.</text>
</comment>
<keyword evidence="2" id="KW-1185">Reference proteome</keyword>
<proteinExistence type="predicted"/>
<sequence length="84" mass="8892">MASLTCCSIPPMEPGWQQVSPTPCQITTGVGSVAKTEARLKVLILGTVLADPTPVVILVDLIGCLSHISSHLSAVYLRFRNSTT</sequence>
<dbReference type="EMBL" id="BTRK01000003">
    <property type="protein sequence ID" value="GMR43996.1"/>
    <property type="molecule type" value="Genomic_DNA"/>
</dbReference>
<gene>
    <name evidence="1" type="ORF">PMAYCL1PPCAC_14191</name>
</gene>
<name>A0AAN4ZNJ8_9BILA</name>
<reference evidence="2" key="1">
    <citation type="submission" date="2022-10" db="EMBL/GenBank/DDBJ databases">
        <title>Genome assembly of Pristionchus species.</title>
        <authorList>
            <person name="Yoshida K."/>
            <person name="Sommer R.J."/>
        </authorList>
    </citation>
    <scope>NUCLEOTIDE SEQUENCE [LARGE SCALE GENOMIC DNA]</scope>
    <source>
        <strain evidence="2">RS5460</strain>
    </source>
</reference>